<keyword evidence="1" id="KW-0805">Transcription regulation</keyword>
<dbReference type="CDD" id="cd17535">
    <property type="entry name" value="REC_NarL-like"/>
    <property type="match status" value="1"/>
</dbReference>
<dbReference type="PANTHER" id="PTHR43214:SF41">
    <property type="entry name" value="NITRATE_NITRITE RESPONSE REGULATOR PROTEIN NARP"/>
    <property type="match status" value="1"/>
</dbReference>
<keyword evidence="3" id="KW-0804">Transcription</keyword>
<dbReference type="PROSITE" id="PS50110">
    <property type="entry name" value="RESPONSE_REGULATORY"/>
    <property type="match status" value="1"/>
</dbReference>
<dbReference type="AlphaFoldDB" id="A0A9J7BW92"/>
<dbReference type="KEGG" id="orp:MOP44_09070"/>
<dbReference type="InterPro" id="IPR039420">
    <property type="entry name" value="WalR-like"/>
</dbReference>
<accession>A0A9J7BW92</accession>
<protein>
    <submittedName>
        <fullName evidence="6">Response regulator transcription factor</fullName>
    </submittedName>
</protein>
<dbReference type="EMBL" id="CP093313">
    <property type="protein sequence ID" value="UWZ86082.1"/>
    <property type="molecule type" value="Genomic_DNA"/>
</dbReference>
<keyword evidence="7" id="KW-1185">Reference proteome</keyword>
<evidence type="ECO:0000256" key="3">
    <source>
        <dbReference type="ARBA" id="ARBA00023163"/>
    </source>
</evidence>
<evidence type="ECO:0000313" key="7">
    <source>
        <dbReference type="Proteomes" id="UP001059380"/>
    </source>
</evidence>
<dbReference type="Proteomes" id="UP001059380">
    <property type="component" value="Chromosome"/>
</dbReference>
<dbReference type="RefSeq" id="WP_260795725.1">
    <property type="nucleotide sequence ID" value="NZ_CP093313.1"/>
</dbReference>
<reference evidence="6" key="1">
    <citation type="submission" date="2021-04" db="EMBL/GenBank/DDBJ databases">
        <title>Phylogenetic analysis of Acidobacteriaceae.</title>
        <authorList>
            <person name="Qiu L."/>
            <person name="Zhang Q."/>
        </authorList>
    </citation>
    <scope>NUCLEOTIDE SEQUENCE</scope>
    <source>
        <strain evidence="6">DSM 25168</strain>
    </source>
</reference>
<gene>
    <name evidence="6" type="ORF">MOP44_09070</name>
</gene>
<feature type="domain" description="Response regulatory" evidence="5">
    <location>
        <begin position="6"/>
        <end position="121"/>
    </location>
</feature>
<evidence type="ECO:0000256" key="4">
    <source>
        <dbReference type="PROSITE-ProRule" id="PRU00169"/>
    </source>
</evidence>
<dbReference type="Gene3D" id="3.40.50.2300">
    <property type="match status" value="1"/>
</dbReference>
<keyword evidence="2" id="KW-0238">DNA-binding</keyword>
<evidence type="ECO:0000256" key="1">
    <source>
        <dbReference type="ARBA" id="ARBA00023015"/>
    </source>
</evidence>
<dbReference type="SMART" id="SM00448">
    <property type="entry name" value="REC"/>
    <property type="match status" value="1"/>
</dbReference>
<dbReference type="PANTHER" id="PTHR43214">
    <property type="entry name" value="TWO-COMPONENT RESPONSE REGULATOR"/>
    <property type="match status" value="1"/>
</dbReference>
<dbReference type="SUPFAM" id="SSF52172">
    <property type="entry name" value="CheY-like"/>
    <property type="match status" value="1"/>
</dbReference>
<dbReference type="InterPro" id="IPR058245">
    <property type="entry name" value="NreC/VraR/RcsB-like_REC"/>
</dbReference>
<dbReference type="GO" id="GO:0003677">
    <property type="term" value="F:DNA binding"/>
    <property type="evidence" value="ECO:0007669"/>
    <property type="project" value="UniProtKB-KW"/>
</dbReference>
<dbReference type="GO" id="GO:0000160">
    <property type="term" value="P:phosphorelay signal transduction system"/>
    <property type="evidence" value="ECO:0007669"/>
    <property type="project" value="InterPro"/>
</dbReference>
<evidence type="ECO:0000256" key="2">
    <source>
        <dbReference type="ARBA" id="ARBA00023125"/>
    </source>
</evidence>
<proteinExistence type="predicted"/>
<evidence type="ECO:0000259" key="5">
    <source>
        <dbReference type="PROSITE" id="PS50110"/>
    </source>
</evidence>
<name>A0A9J7BW92_9BACT</name>
<dbReference type="InterPro" id="IPR011006">
    <property type="entry name" value="CheY-like_superfamily"/>
</dbReference>
<evidence type="ECO:0000313" key="6">
    <source>
        <dbReference type="EMBL" id="UWZ86082.1"/>
    </source>
</evidence>
<dbReference type="Pfam" id="PF00072">
    <property type="entry name" value="Response_reg"/>
    <property type="match status" value="1"/>
</dbReference>
<dbReference type="InterPro" id="IPR001789">
    <property type="entry name" value="Sig_transdc_resp-reg_receiver"/>
</dbReference>
<feature type="modified residue" description="4-aspartylphosphate" evidence="4">
    <location>
        <position position="56"/>
    </location>
</feature>
<sequence length="138" mass="14943">MKKKPSILLADDNAAILDVVSRLLRNHQCNVVARINDGADVVRESLRLRPDIVVLDISMDALNGIDLARELSLCGSSSKVIFLSVHEDSDFVNAAMGAGGSAYVVKSRVATDLCSAVDAVLNDKRFLSPTMLYQAKRL</sequence>
<keyword evidence="4" id="KW-0597">Phosphoprotein</keyword>
<organism evidence="6 7">
    <name type="scientific">Occallatibacter riparius</name>
    <dbReference type="NCBI Taxonomy" id="1002689"/>
    <lineage>
        <taxon>Bacteria</taxon>
        <taxon>Pseudomonadati</taxon>
        <taxon>Acidobacteriota</taxon>
        <taxon>Terriglobia</taxon>
        <taxon>Terriglobales</taxon>
        <taxon>Acidobacteriaceae</taxon>
        <taxon>Occallatibacter</taxon>
    </lineage>
</organism>